<dbReference type="InterPro" id="IPR050074">
    <property type="entry name" value="DHO_dehydrogenase"/>
</dbReference>
<keyword evidence="6" id="KW-0560">Oxidoreductase</keyword>
<dbReference type="OrthoDB" id="9794954at2"/>
<proteinExistence type="predicted"/>
<keyword evidence="4" id="KW-0288">FMN</keyword>
<reference evidence="8 9" key="2">
    <citation type="journal article" date="2015" name="Biomed. Res. Int.">
        <title>Effects of Arsenite Resistance on the Growth and Functional Gene Expression of Leptospirillum ferriphilum and Acidithiobacillus thiooxidans in Pure Culture and Coculture.</title>
        <authorList>
            <person name="Jiang H."/>
            <person name="Liang Y."/>
            <person name="Yin H."/>
            <person name="Xiao Y."/>
            <person name="Guo X."/>
            <person name="Xu Y."/>
            <person name="Hu Q."/>
            <person name="Liu H."/>
            <person name="Liu X."/>
        </authorList>
    </citation>
    <scope>NUCLEOTIDE SEQUENCE [LARGE SCALE GENOMIC DNA]</scope>
    <source>
        <strain evidence="8 9">YSK</strain>
    </source>
</reference>
<comment type="cofactor">
    <cofactor evidence="1">
        <name>FMN</name>
        <dbReference type="ChEBI" id="CHEBI:58210"/>
    </cofactor>
</comment>
<keyword evidence="9" id="KW-1185">Reference proteome</keyword>
<dbReference type="EMBL" id="CP007243">
    <property type="protein sequence ID" value="AIA30960.1"/>
    <property type="molecule type" value="Genomic_DNA"/>
</dbReference>
<dbReference type="PANTHER" id="PTHR48109">
    <property type="entry name" value="DIHYDROOROTATE DEHYDROGENASE (QUINONE), MITOCHONDRIAL-RELATED"/>
    <property type="match status" value="1"/>
</dbReference>
<dbReference type="PANTHER" id="PTHR48109:SF1">
    <property type="entry name" value="DIHYDROOROTATE DEHYDROGENASE (FUMARATE)"/>
    <property type="match status" value="1"/>
</dbReference>
<evidence type="ECO:0000313" key="8">
    <source>
        <dbReference type="EMBL" id="AIA30960.1"/>
    </source>
</evidence>
<dbReference type="InterPro" id="IPR005720">
    <property type="entry name" value="Dihydroorotate_DH_cat"/>
</dbReference>
<evidence type="ECO:0000256" key="5">
    <source>
        <dbReference type="ARBA" id="ARBA00022975"/>
    </source>
</evidence>
<evidence type="ECO:0000256" key="4">
    <source>
        <dbReference type="ARBA" id="ARBA00022643"/>
    </source>
</evidence>
<sequence length="368" mass="40886">MLPPPIYDIRKSYEENYQHGPFFSGVLPKPIQTDTRIDFMGEKVSSRLGIPAGPLLNSRWISFYGQMGFDILTYKTVRSHFHPSYPDPNCMYVPFHKSFDLEDLQHPLIGTMAYNPVSLTDITITNSFGMPSQHPDIWMRDVGEALSSLSSGQVLVLSLVGTQREERDLAQDFVYTAHLAKETGAKILEVNFSCPNVKGKEGQLYQNPDASGEILKRIRKELGRDFHLIMKIGFSDNPEHLDRLVEATSPYLDAISAINTVTGTIINPEGKPALPGPGRERSGLCGSGIKNLSLKTIRGLKQALRRRAPQLSLIGVGGFNTVEDYPDFREAGADIVMSATGAMWDPFLAYHVKQRTFVQDTLPSDSPV</sequence>
<dbReference type="GO" id="GO:0006207">
    <property type="term" value="P:'de novo' pyrimidine nucleobase biosynthetic process"/>
    <property type="evidence" value="ECO:0007669"/>
    <property type="project" value="TreeGrafter"/>
</dbReference>
<gene>
    <name evidence="8" type="ORF">Y981_10020</name>
</gene>
<dbReference type="Proteomes" id="UP000027059">
    <property type="component" value="Chromosome"/>
</dbReference>
<dbReference type="GO" id="GO:0006221">
    <property type="term" value="P:pyrimidine nucleotide biosynthetic process"/>
    <property type="evidence" value="ECO:0007669"/>
    <property type="project" value="UniProtKB-KW"/>
</dbReference>
<dbReference type="Pfam" id="PF01180">
    <property type="entry name" value="DHO_dh"/>
    <property type="match status" value="1"/>
</dbReference>
<reference evidence="9" key="1">
    <citation type="submission" date="2014-02" db="EMBL/GenBank/DDBJ databases">
        <title>Complete genome sequence and comparative genomic analysis of the nitrogen-fixing bacterium Leptospirillum ferriphilum YSK.</title>
        <authorList>
            <person name="Guo X."/>
            <person name="Yin H."/>
            <person name="Liang Y."/>
            <person name="Hu Q."/>
            <person name="Ma L."/>
            <person name="Xiao Y."/>
            <person name="Zhang X."/>
            <person name="Qiu G."/>
            <person name="Liu X."/>
        </authorList>
    </citation>
    <scope>NUCLEOTIDE SEQUENCE [LARGE SCALE GENOMIC DNA]</scope>
    <source>
        <strain evidence="9">YSK</strain>
    </source>
</reference>
<dbReference type="KEGG" id="lfp:Y981_10020"/>
<evidence type="ECO:0000259" key="7">
    <source>
        <dbReference type="Pfam" id="PF01180"/>
    </source>
</evidence>
<evidence type="ECO:0000256" key="6">
    <source>
        <dbReference type="ARBA" id="ARBA00023002"/>
    </source>
</evidence>
<evidence type="ECO:0000256" key="1">
    <source>
        <dbReference type="ARBA" id="ARBA00001917"/>
    </source>
</evidence>
<keyword evidence="5" id="KW-0665">Pyrimidine biosynthesis</keyword>
<organism evidence="8 9">
    <name type="scientific">Leptospirillum ferriphilum YSK</name>
    <dbReference type="NCBI Taxonomy" id="1441628"/>
    <lineage>
        <taxon>Bacteria</taxon>
        <taxon>Pseudomonadati</taxon>
        <taxon>Nitrospirota</taxon>
        <taxon>Nitrospiria</taxon>
        <taxon>Nitrospirales</taxon>
        <taxon>Nitrospiraceae</taxon>
        <taxon>Leptospirillum</taxon>
    </lineage>
</organism>
<dbReference type="SUPFAM" id="SSF51395">
    <property type="entry name" value="FMN-linked oxidoreductases"/>
    <property type="match status" value="1"/>
</dbReference>
<name>A0A059XV33_9BACT</name>
<dbReference type="Gene3D" id="3.20.20.70">
    <property type="entry name" value="Aldolase class I"/>
    <property type="match status" value="1"/>
</dbReference>
<protein>
    <submittedName>
        <fullName evidence="8">Dihydroorotate dehydrogenase</fullName>
    </submittedName>
</protein>
<dbReference type="RefSeq" id="WP_023525031.1">
    <property type="nucleotide sequence ID" value="NZ_CP007243.1"/>
</dbReference>
<feature type="domain" description="Dihydroorotate dehydrogenase catalytic" evidence="7">
    <location>
        <begin position="124"/>
        <end position="354"/>
    </location>
</feature>
<dbReference type="GO" id="GO:0005737">
    <property type="term" value="C:cytoplasm"/>
    <property type="evidence" value="ECO:0007669"/>
    <property type="project" value="InterPro"/>
</dbReference>
<dbReference type="HOGENOM" id="CLU_785030_0_0_0"/>
<evidence type="ECO:0000256" key="2">
    <source>
        <dbReference type="ARBA" id="ARBA00004725"/>
    </source>
</evidence>
<evidence type="ECO:0000313" key="9">
    <source>
        <dbReference type="Proteomes" id="UP000027059"/>
    </source>
</evidence>
<keyword evidence="3" id="KW-0285">Flavoprotein</keyword>
<dbReference type="InterPro" id="IPR013785">
    <property type="entry name" value="Aldolase_TIM"/>
</dbReference>
<dbReference type="AlphaFoldDB" id="A0A059XV33"/>
<accession>A0A059XV33</accession>
<comment type="pathway">
    <text evidence="2">Pyrimidine metabolism; UMP biosynthesis via de novo pathway.</text>
</comment>
<dbReference type="GO" id="GO:0004152">
    <property type="term" value="F:dihydroorotate dehydrogenase activity"/>
    <property type="evidence" value="ECO:0007669"/>
    <property type="project" value="TreeGrafter"/>
</dbReference>
<evidence type="ECO:0000256" key="3">
    <source>
        <dbReference type="ARBA" id="ARBA00022630"/>
    </source>
</evidence>